<dbReference type="AlphaFoldDB" id="A0A098EDC2"/>
<dbReference type="Pfam" id="PF13440">
    <property type="entry name" value="Polysacc_synt_3"/>
    <property type="match status" value="1"/>
</dbReference>
<organism evidence="7">
    <name type="scientific">groundwater metagenome</name>
    <dbReference type="NCBI Taxonomy" id="717931"/>
    <lineage>
        <taxon>unclassified sequences</taxon>
        <taxon>metagenomes</taxon>
        <taxon>ecological metagenomes</taxon>
    </lineage>
</organism>
<evidence type="ECO:0000256" key="6">
    <source>
        <dbReference type="SAM" id="Phobius"/>
    </source>
</evidence>
<dbReference type="GO" id="GO:0005886">
    <property type="term" value="C:plasma membrane"/>
    <property type="evidence" value="ECO:0007669"/>
    <property type="project" value="UniProtKB-SubCell"/>
</dbReference>
<feature type="transmembrane region" description="Helical" evidence="6">
    <location>
        <begin position="79"/>
        <end position="101"/>
    </location>
</feature>
<feature type="transmembrane region" description="Helical" evidence="6">
    <location>
        <begin position="12"/>
        <end position="31"/>
    </location>
</feature>
<dbReference type="PANTHER" id="PTHR30250">
    <property type="entry name" value="PST FAMILY PREDICTED COLANIC ACID TRANSPORTER"/>
    <property type="match status" value="1"/>
</dbReference>
<feature type="transmembrane region" description="Helical" evidence="6">
    <location>
        <begin position="137"/>
        <end position="157"/>
    </location>
</feature>
<accession>A0A098EDC2</accession>
<proteinExistence type="predicted"/>
<dbReference type="InterPro" id="IPR050833">
    <property type="entry name" value="Poly_Biosynth_Transport"/>
</dbReference>
<name>A0A098EDC2_9ZZZZ</name>
<feature type="transmembrane region" description="Helical" evidence="6">
    <location>
        <begin position="200"/>
        <end position="220"/>
    </location>
</feature>
<evidence type="ECO:0000256" key="1">
    <source>
        <dbReference type="ARBA" id="ARBA00004651"/>
    </source>
</evidence>
<evidence type="ECO:0000313" key="7">
    <source>
        <dbReference type="EMBL" id="CEG14013.1"/>
    </source>
</evidence>
<reference evidence="7" key="1">
    <citation type="submission" date="2014-09" db="EMBL/GenBank/DDBJ databases">
        <authorList>
            <person name="Probst J Alexander"/>
        </authorList>
    </citation>
    <scope>NUCLEOTIDE SEQUENCE</scope>
</reference>
<evidence type="ECO:0000256" key="2">
    <source>
        <dbReference type="ARBA" id="ARBA00022475"/>
    </source>
</evidence>
<feature type="transmembrane region" description="Helical" evidence="6">
    <location>
        <begin position="169"/>
        <end position="193"/>
    </location>
</feature>
<sequence length="268" mass="29376">MVLYSGYGLLEFVIVSTLLGVFGIIINIIIAKRLMPEICLIPRYFDFHYVKVIASFSFAIFIAMMAANIAFNIDKLLTGIFFPIGQVTLYVVGATVAMFIFQIPAHIALTIMPAASELDTKNNIGDIKKLILKGTKFAVSVSTPLFIVLFAFAHLIINFWMGPGFETSAVILQILAIGFFINTFTHAITPVLIGAGKMRFYALSSVGYIVLNIGISVPLILKFGIIGAPLGTSISITIWSLALLVYGMHLFKISPVEFVKELISVRIK</sequence>
<comment type="subcellular location">
    <subcellularLocation>
        <location evidence="1">Cell membrane</location>
        <topology evidence="1">Multi-pass membrane protein</topology>
    </subcellularLocation>
</comment>
<keyword evidence="3 6" id="KW-0812">Transmembrane</keyword>
<feature type="transmembrane region" description="Helical" evidence="6">
    <location>
        <begin position="52"/>
        <end position="73"/>
    </location>
</feature>
<keyword evidence="4 6" id="KW-1133">Transmembrane helix</keyword>
<gene>
    <name evidence="7" type="ORF">MSIBF_A90002</name>
</gene>
<evidence type="ECO:0000256" key="5">
    <source>
        <dbReference type="ARBA" id="ARBA00023136"/>
    </source>
</evidence>
<dbReference type="PANTHER" id="PTHR30250:SF11">
    <property type="entry name" value="O-ANTIGEN TRANSPORTER-RELATED"/>
    <property type="match status" value="1"/>
</dbReference>
<evidence type="ECO:0000256" key="4">
    <source>
        <dbReference type="ARBA" id="ARBA00022989"/>
    </source>
</evidence>
<protein>
    <submittedName>
        <fullName evidence="7">Uncharacterized protein</fullName>
    </submittedName>
</protein>
<feature type="transmembrane region" description="Helical" evidence="6">
    <location>
        <begin position="226"/>
        <end position="246"/>
    </location>
</feature>
<dbReference type="EMBL" id="CCXY01000457">
    <property type="protein sequence ID" value="CEG14013.1"/>
    <property type="molecule type" value="Genomic_DNA"/>
</dbReference>
<evidence type="ECO:0000256" key="3">
    <source>
        <dbReference type="ARBA" id="ARBA00022692"/>
    </source>
</evidence>
<keyword evidence="5 6" id="KW-0472">Membrane</keyword>
<keyword evidence="2" id="KW-1003">Cell membrane</keyword>